<gene>
    <name evidence="2" type="ORF">H8S84_06875</name>
</gene>
<dbReference type="RefSeq" id="WP_187066490.1">
    <property type="nucleotide sequence ID" value="NZ_JACRVF010000001.1"/>
</dbReference>
<dbReference type="Proteomes" id="UP000603640">
    <property type="component" value="Unassembled WGS sequence"/>
</dbReference>
<dbReference type="PROSITE" id="PS51257">
    <property type="entry name" value="PROKAR_LIPOPROTEIN"/>
    <property type="match status" value="1"/>
</dbReference>
<reference evidence="2" key="1">
    <citation type="submission" date="2020-08" db="EMBL/GenBank/DDBJ databases">
        <title>Pontibacter sp. SD6 16S ribosomal RNA gene Genome sequencing and assembly.</title>
        <authorList>
            <person name="Kang M."/>
        </authorList>
    </citation>
    <scope>NUCLEOTIDE SEQUENCE</scope>
    <source>
        <strain evidence="2">SD6</strain>
    </source>
</reference>
<dbReference type="EMBL" id="JACRVF010000001">
    <property type="protein sequence ID" value="MBC5992554.1"/>
    <property type="molecule type" value="Genomic_DNA"/>
</dbReference>
<feature type="signal peptide" evidence="1">
    <location>
        <begin position="1"/>
        <end position="22"/>
    </location>
</feature>
<comment type="caution">
    <text evidence="2">The sequence shown here is derived from an EMBL/GenBank/DDBJ whole genome shotgun (WGS) entry which is preliminary data.</text>
</comment>
<keyword evidence="3" id="KW-1185">Reference proteome</keyword>
<name>A0A923N5K0_9BACT</name>
<protein>
    <submittedName>
        <fullName evidence="2">DUF885 domain-containing protein</fullName>
    </submittedName>
</protein>
<feature type="chain" id="PRO_5036973416" evidence="1">
    <location>
        <begin position="23"/>
        <end position="602"/>
    </location>
</feature>
<organism evidence="2 3">
    <name type="scientific">Pontibacter cellulosilyticus</name>
    <dbReference type="NCBI Taxonomy" id="1720253"/>
    <lineage>
        <taxon>Bacteria</taxon>
        <taxon>Pseudomonadati</taxon>
        <taxon>Bacteroidota</taxon>
        <taxon>Cytophagia</taxon>
        <taxon>Cytophagales</taxon>
        <taxon>Hymenobacteraceae</taxon>
        <taxon>Pontibacter</taxon>
    </lineage>
</organism>
<accession>A0A923N5K0</accession>
<keyword evidence="1" id="KW-0732">Signal</keyword>
<sequence length="602" mass="69060">MKKYYITYFLASALILSGTVSCTRTTEPEQATEAVQAAQNIDQIFENYFEERLKLFPLEATAIADSRYNDQLPNDLSQEHKQQVKQLYQKYLDQINSLDRSKLAEQEQVSYDIFKYEMEKSLEAFNYPSELLPINQFWSLPITMAQLGSGSSNQPFKTPEDYRDFLGRIKGFTVWGDTAIANMRRGMAMGVILPRMLTQKVLPQLQAMVVDDPKKTIFWAPVENLPASFTAAQKDSIRQAYTKAIKEEVIPTYKKLHDFMRQEYLPKSRSTSGISGIKGGDAYYRYLVRYWTTTDMTPDQIFNIGQQEVARIRSEMEQVKQQVGFKGDLKAFFKYVNENPKFTPFKTPEQVLEGYRSIEQRMQPQLSKLFGITPKSRFEVRQTEAFRAASASAEYNPPAPDGSRPGIFYVPILDATKYNAVGMESLFLHEAIPGHHYQISIQQEQEGLPKFRKYAWYGAFGEGWALYSESLGKELGLYTDPYQYFGRLSDEMHRAIRLVVDVGIHAKGWTREQAIQYSLDNELTSEEAAVAEIERYMAIPGQALSYKIGELKIKELRQRAERELGAKFSISAFHDLILNGGVMPLAVLEKRIDEWIAEQKRG</sequence>
<evidence type="ECO:0000313" key="2">
    <source>
        <dbReference type="EMBL" id="MBC5992554.1"/>
    </source>
</evidence>
<evidence type="ECO:0000313" key="3">
    <source>
        <dbReference type="Proteomes" id="UP000603640"/>
    </source>
</evidence>
<dbReference type="PANTHER" id="PTHR33361">
    <property type="entry name" value="GLR0591 PROTEIN"/>
    <property type="match status" value="1"/>
</dbReference>
<dbReference type="PANTHER" id="PTHR33361:SF16">
    <property type="entry name" value="DUF885 DOMAIN-CONTAINING PROTEIN"/>
    <property type="match status" value="1"/>
</dbReference>
<dbReference type="AlphaFoldDB" id="A0A923N5K0"/>
<dbReference type="InterPro" id="IPR010281">
    <property type="entry name" value="DUF885"/>
</dbReference>
<dbReference type="Pfam" id="PF05960">
    <property type="entry name" value="DUF885"/>
    <property type="match status" value="1"/>
</dbReference>
<proteinExistence type="predicted"/>
<evidence type="ECO:0000256" key="1">
    <source>
        <dbReference type="SAM" id="SignalP"/>
    </source>
</evidence>